<sequence>MCIDASAPLARTYTELTQSGIRKVDKRVVTSYHKSSRRVMVSRQRELWQLVTTTYGKSLHLFHNPRI</sequence>
<name>L1NAK5_9PORP</name>
<evidence type="ECO:0000313" key="1">
    <source>
        <dbReference type="EMBL" id="EKY00398.1"/>
    </source>
</evidence>
<organism evidence="1 2">
    <name type="scientific">Porphyromonas catoniae F0037</name>
    <dbReference type="NCBI Taxonomy" id="1127696"/>
    <lineage>
        <taxon>Bacteria</taxon>
        <taxon>Pseudomonadati</taxon>
        <taxon>Bacteroidota</taxon>
        <taxon>Bacteroidia</taxon>
        <taxon>Bacteroidales</taxon>
        <taxon>Porphyromonadaceae</taxon>
        <taxon>Porphyromonas</taxon>
    </lineage>
</organism>
<proteinExistence type="predicted"/>
<dbReference type="EMBL" id="AMEQ01000040">
    <property type="protein sequence ID" value="EKY00398.1"/>
    <property type="molecule type" value="Genomic_DNA"/>
</dbReference>
<dbReference type="Proteomes" id="UP000010408">
    <property type="component" value="Unassembled WGS sequence"/>
</dbReference>
<protein>
    <submittedName>
        <fullName evidence="1">Uncharacterized protein</fullName>
    </submittedName>
</protein>
<dbReference type="STRING" id="1127696.HMPREF9134_01732"/>
<accession>L1NAK5</accession>
<evidence type="ECO:0000313" key="2">
    <source>
        <dbReference type="Proteomes" id="UP000010408"/>
    </source>
</evidence>
<comment type="caution">
    <text evidence="1">The sequence shown here is derived from an EMBL/GenBank/DDBJ whole genome shotgun (WGS) entry which is preliminary data.</text>
</comment>
<reference evidence="1 2" key="1">
    <citation type="submission" date="2012-05" db="EMBL/GenBank/DDBJ databases">
        <authorList>
            <person name="Weinstock G."/>
            <person name="Sodergren E."/>
            <person name="Lobos E.A."/>
            <person name="Fulton L."/>
            <person name="Fulton R."/>
            <person name="Courtney L."/>
            <person name="Fronick C."/>
            <person name="O'Laughlin M."/>
            <person name="Godfrey J."/>
            <person name="Wilson R.M."/>
            <person name="Miner T."/>
            <person name="Farmer C."/>
            <person name="Delehaunty K."/>
            <person name="Cordes M."/>
            <person name="Minx P."/>
            <person name="Tomlinson C."/>
            <person name="Chen J."/>
            <person name="Wollam A."/>
            <person name="Pepin K.H."/>
            <person name="Bhonagiri V."/>
            <person name="Zhang X."/>
            <person name="Suruliraj S."/>
            <person name="Warren W."/>
            <person name="Mitreva M."/>
            <person name="Mardis E.R."/>
            <person name="Wilson R.K."/>
        </authorList>
    </citation>
    <scope>NUCLEOTIDE SEQUENCE [LARGE SCALE GENOMIC DNA]</scope>
    <source>
        <strain evidence="1 2">F0037</strain>
    </source>
</reference>
<gene>
    <name evidence="1" type="ORF">HMPREF9134_01732</name>
</gene>
<dbReference type="HOGENOM" id="CLU_2808779_0_0_10"/>
<dbReference type="AlphaFoldDB" id="L1NAK5"/>